<dbReference type="AlphaFoldDB" id="A0A1I2JM76"/>
<dbReference type="InterPro" id="IPR002716">
    <property type="entry name" value="PIN_dom"/>
</dbReference>
<evidence type="ECO:0000256" key="4">
    <source>
        <dbReference type="ARBA" id="ARBA00022723"/>
    </source>
</evidence>
<evidence type="ECO:0000313" key="10">
    <source>
        <dbReference type="Proteomes" id="UP000199645"/>
    </source>
</evidence>
<dbReference type="GO" id="GO:0046872">
    <property type="term" value="F:metal ion binding"/>
    <property type="evidence" value="ECO:0007669"/>
    <property type="project" value="UniProtKB-KW"/>
</dbReference>
<dbReference type="GO" id="GO:0016787">
    <property type="term" value="F:hydrolase activity"/>
    <property type="evidence" value="ECO:0007669"/>
    <property type="project" value="UniProtKB-KW"/>
</dbReference>
<keyword evidence="4" id="KW-0479">Metal-binding</keyword>
<dbReference type="GO" id="GO:0004518">
    <property type="term" value="F:nuclease activity"/>
    <property type="evidence" value="ECO:0007669"/>
    <property type="project" value="UniProtKB-KW"/>
</dbReference>
<gene>
    <name evidence="9" type="ORF">SAMN05421541_11316</name>
</gene>
<sequence>MSQIVLDTDVASSIFKGRVPATLAAKLAGTTQVLTFINWAELTTWPQIRDWSASNRAGLAEWMSRFVLLTGERVVAELCGDLAADAMRRGRGKPTNDMWIAACCLAHDLPLATLNLKDFDYFRIHYGLSIVTA</sequence>
<dbReference type="CDD" id="cd18749">
    <property type="entry name" value="PIN_VapC4-5_FitB-like"/>
    <property type="match status" value="1"/>
</dbReference>
<keyword evidence="3" id="KW-0540">Nuclease</keyword>
<organism evidence="9 10">
    <name type="scientific">Actinoplanes philippinensis</name>
    <dbReference type="NCBI Taxonomy" id="35752"/>
    <lineage>
        <taxon>Bacteria</taxon>
        <taxon>Bacillati</taxon>
        <taxon>Actinomycetota</taxon>
        <taxon>Actinomycetes</taxon>
        <taxon>Micromonosporales</taxon>
        <taxon>Micromonosporaceae</taxon>
        <taxon>Actinoplanes</taxon>
    </lineage>
</organism>
<dbReference type="STRING" id="35752.SAMN05421541_11316"/>
<proteinExistence type="inferred from homology"/>
<dbReference type="PANTHER" id="PTHR33653:SF1">
    <property type="entry name" value="RIBONUCLEASE VAPC2"/>
    <property type="match status" value="1"/>
</dbReference>
<protein>
    <recommendedName>
        <fullName evidence="8">PIN domain-containing protein</fullName>
    </recommendedName>
</protein>
<dbReference type="EMBL" id="FONV01000013">
    <property type="protein sequence ID" value="SFF55349.1"/>
    <property type="molecule type" value="Genomic_DNA"/>
</dbReference>
<evidence type="ECO:0000256" key="3">
    <source>
        <dbReference type="ARBA" id="ARBA00022722"/>
    </source>
</evidence>
<evidence type="ECO:0000256" key="2">
    <source>
        <dbReference type="ARBA" id="ARBA00022649"/>
    </source>
</evidence>
<evidence type="ECO:0000256" key="1">
    <source>
        <dbReference type="ARBA" id="ARBA00001946"/>
    </source>
</evidence>
<dbReference type="OrthoDB" id="9799448at2"/>
<evidence type="ECO:0000259" key="8">
    <source>
        <dbReference type="Pfam" id="PF01850"/>
    </source>
</evidence>
<dbReference type="InterPro" id="IPR029060">
    <property type="entry name" value="PIN-like_dom_sf"/>
</dbReference>
<evidence type="ECO:0000256" key="5">
    <source>
        <dbReference type="ARBA" id="ARBA00022801"/>
    </source>
</evidence>
<keyword evidence="5" id="KW-0378">Hydrolase</keyword>
<dbReference type="SUPFAM" id="SSF88723">
    <property type="entry name" value="PIN domain-like"/>
    <property type="match status" value="1"/>
</dbReference>
<keyword evidence="10" id="KW-1185">Reference proteome</keyword>
<accession>A0A1I2JM76</accession>
<evidence type="ECO:0000256" key="7">
    <source>
        <dbReference type="ARBA" id="ARBA00038093"/>
    </source>
</evidence>
<dbReference type="InterPro" id="IPR050556">
    <property type="entry name" value="Type_II_TA_system_RNase"/>
</dbReference>
<comment type="similarity">
    <text evidence="7">Belongs to the PINc/VapC protein family.</text>
</comment>
<evidence type="ECO:0000313" key="9">
    <source>
        <dbReference type="EMBL" id="SFF55349.1"/>
    </source>
</evidence>
<comment type="cofactor">
    <cofactor evidence="1">
        <name>Mg(2+)</name>
        <dbReference type="ChEBI" id="CHEBI:18420"/>
    </cofactor>
</comment>
<dbReference type="Pfam" id="PF01850">
    <property type="entry name" value="PIN"/>
    <property type="match status" value="1"/>
</dbReference>
<keyword evidence="6" id="KW-0460">Magnesium</keyword>
<feature type="domain" description="PIN" evidence="8">
    <location>
        <begin position="4"/>
        <end position="115"/>
    </location>
</feature>
<name>A0A1I2JM76_9ACTN</name>
<dbReference type="Gene3D" id="3.40.50.1010">
    <property type="entry name" value="5'-nuclease"/>
    <property type="match status" value="1"/>
</dbReference>
<reference evidence="9 10" key="1">
    <citation type="submission" date="2016-10" db="EMBL/GenBank/DDBJ databases">
        <authorList>
            <person name="de Groot N.N."/>
        </authorList>
    </citation>
    <scope>NUCLEOTIDE SEQUENCE [LARGE SCALE GENOMIC DNA]</scope>
    <source>
        <strain evidence="9 10">DSM 43019</strain>
    </source>
</reference>
<dbReference type="PANTHER" id="PTHR33653">
    <property type="entry name" value="RIBONUCLEASE VAPC2"/>
    <property type="match status" value="1"/>
</dbReference>
<dbReference type="RefSeq" id="WP_093619720.1">
    <property type="nucleotide sequence ID" value="NZ_BOMT01000072.1"/>
</dbReference>
<keyword evidence="2" id="KW-1277">Toxin-antitoxin system</keyword>
<evidence type="ECO:0000256" key="6">
    <source>
        <dbReference type="ARBA" id="ARBA00022842"/>
    </source>
</evidence>
<dbReference type="Proteomes" id="UP000199645">
    <property type="component" value="Unassembled WGS sequence"/>
</dbReference>